<dbReference type="Proteomes" id="UP001642409">
    <property type="component" value="Unassembled WGS sequence"/>
</dbReference>
<dbReference type="EMBL" id="CAXDID020000288">
    <property type="protein sequence ID" value="CAL6071021.1"/>
    <property type="molecule type" value="Genomic_DNA"/>
</dbReference>
<sequence length="112" mass="12486">MMEQELDDLSLQLTWQASGTLKTQHKQCFKIFLNPGSGINDLNENHSFLTRSCSKSSIVDGYSEPVRSCVALGFALLPHPRGLAALAVPFFRQLDGLSNLTSLRWCLHAEHE</sequence>
<name>A0AA86R8B2_9EUKA</name>
<evidence type="ECO:0000313" key="3">
    <source>
        <dbReference type="Proteomes" id="UP001642409"/>
    </source>
</evidence>
<protein>
    <submittedName>
        <fullName evidence="2">Hypothetical_protein</fullName>
    </submittedName>
</protein>
<dbReference type="AlphaFoldDB" id="A0AA86R8B2"/>
<organism evidence="1">
    <name type="scientific">Hexamita inflata</name>
    <dbReference type="NCBI Taxonomy" id="28002"/>
    <lineage>
        <taxon>Eukaryota</taxon>
        <taxon>Metamonada</taxon>
        <taxon>Diplomonadida</taxon>
        <taxon>Hexamitidae</taxon>
        <taxon>Hexamitinae</taxon>
        <taxon>Hexamita</taxon>
    </lineage>
</organism>
<accession>A0AA86R8B2</accession>
<comment type="caution">
    <text evidence="1">The sequence shown here is derived from an EMBL/GenBank/DDBJ whole genome shotgun (WGS) entry which is preliminary data.</text>
</comment>
<gene>
    <name evidence="1" type="ORF">HINF_LOCUS51130</name>
    <name evidence="2" type="ORF">HINF_LOCUS54946</name>
</gene>
<reference evidence="1" key="1">
    <citation type="submission" date="2023-06" db="EMBL/GenBank/DDBJ databases">
        <authorList>
            <person name="Kurt Z."/>
        </authorList>
    </citation>
    <scope>NUCLEOTIDE SEQUENCE</scope>
</reference>
<reference evidence="2 3" key="2">
    <citation type="submission" date="2024-07" db="EMBL/GenBank/DDBJ databases">
        <authorList>
            <person name="Akdeniz Z."/>
        </authorList>
    </citation>
    <scope>NUCLEOTIDE SEQUENCE [LARGE SCALE GENOMIC DNA]</scope>
</reference>
<evidence type="ECO:0000313" key="1">
    <source>
        <dbReference type="EMBL" id="CAI9963485.1"/>
    </source>
</evidence>
<dbReference type="EMBL" id="CATOUU010000968">
    <property type="protein sequence ID" value="CAI9963485.1"/>
    <property type="molecule type" value="Genomic_DNA"/>
</dbReference>
<evidence type="ECO:0000313" key="2">
    <source>
        <dbReference type="EMBL" id="CAL6071021.1"/>
    </source>
</evidence>
<proteinExistence type="predicted"/>
<keyword evidence="3" id="KW-1185">Reference proteome</keyword>